<organism evidence="2 3">
    <name type="scientific">Leptolyngbya subtilissima DQ-A4</name>
    <dbReference type="NCBI Taxonomy" id="2933933"/>
    <lineage>
        <taxon>Bacteria</taxon>
        <taxon>Bacillati</taxon>
        <taxon>Cyanobacteriota</taxon>
        <taxon>Cyanophyceae</taxon>
        <taxon>Leptolyngbyales</taxon>
        <taxon>Leptolyngbyaceae</taxon>
        <taxon>Leptolyngbya group</taxon>
        <taxon>Leptolyngbya</taxon>
    </lineage>
</organism>
<accession>A0ABV0K6X4</accession>
<name>A0ABV0K6X4_9CYAN</name>
<proteinExistence type="predicted"/>
<dbReference type="PANTHER" id="PTHR34107:SF7">
    <property type="entry name" value="SLR2092 PROTEIN"/>
    <property type="match status" value="1"/>
</dbReference>
<dbReference type="EMBL" id="JAMPKX010000008">
    <property type="protein sequence ID" value="MEP0948524.1"/>
    <property type="molecule type" value="Genomic_DNA"/>
</dbReference>
<keyword evidence="2" id="KW-0255">Endonuclease</keyword>
<evidence type="ECO:0000313" key="2">
    <source>
        <dbReference type="EMBL" id="MEP0948524.1"/>
    </source>
</evidence>
<dbReference type="InterPro" id="IPR012296">
    <property type="entry name" value="Nuclease_put_TT1808"/>
</dbReference>
<dbReference type="InterPro" id="IPR011335">
    <property type="entry name" value="Restrct_endonuc-II-like"/>
</dbReference>
<gene>
    <name evidence="2" type="ORF">NC992_16690</name>
</gene>
<evidence type="ECO:0000259" key="1">
    <source>
        <dbReference type="Pfam" id="PF05685"/>
    </source>
</evidence>
<protein>
    <submittedName>
        <fullName evidence="2">Uma2 family endonuclease</fullName>
    </submittedName>
</protein>
<dbReference type="CDD" id="cd06260">
    <property type="entry name" value="DUF820-like"/>
    <property type="match status" value="1"/>
</dbReference>
<reference evidence="2 3" key="1">
    <citation type="submission" date="2022-04" db="EMBL/GenBank/DDBJ databases">
        <title>Positive selection, recombination, and allopatry shape intraspecific diversity of widespread and dominant cyanobacteria.</title>
        <authorList>
            <person name="Wei J."/>
            <person name="Shu W."/>
            <person name="Hu C."/>
        </authorList>
    </citation>
    <scope>NUCLEOTIDE SEQUENCE [LARGE SCALE GENOMIC DNA]</scope>
    <source>
        <strain evidence="2 3">DQ-A4</strain>
    </source>
</reference>
<comment type="caution">
    <text evidence="2">The sequence shown here is derived from an EMBL/GenBank/DDBJ whole genome shotgun (WGS) entry which is preliminary data.</text>
</comment>
<sequence>MTSLTLTLDPVVRLTREQFYELCKVNHDIRLERSSTGDLILMPPTGWESGRQNSKLNLRVGAWAEQDGTGFVFDSSTGFSLPNGADRSPDVAWVAKLRIEALAPDPAKFLSLAPDFVIELRSATDKLATLQHKMAEYRDCGVRLGWLIDPKEKRVEIYRLGRPPEYLSQPEQLSGEEVLPGFVLVMAEIWG</sequence>
<keyword evidence="2" id="KW-0540">Nuclease</keyword>
<keyword evidence="3" id="KW-1185">Reference proteome</keyword>
<dbReference type="RefSeq" id="WP_190705977.1">
    <property type="nucleotide sequence ID" value="NZ_JAMPKX010000008.1"/>
</dbReference>
<dbReference type="SUPFAM" id="SSF52980">
    <property type="entry name" value="Restriction endonuclease-like"/>
    <property type="match status" value="1"/>
</dbReference>
<evidence type="ECO:0000313" key="3">
    <source>
        <dbReference type="Proteomes" id="UP001482513"/>
    </source>
</evidence>
<dbReference type="Proteomes" id="UP001482513">
    <property type="component" value="Unassembled WGS sequence"/>
</dbReference>
<keyword evidence="2" id="KW-0378">Hydrolase</keyword>
<dbReference type="InterPro" id="IPR008538">
    <property type="entry name" value="Uma2"/>
</dbReference>
<dbReference type="PANTHER" id="PTHR34107">
    <property type="entry name" value="SLL0198 PROTEIN-RELATED"/>
    <property type="match status" value="1"/>
</dbReference>
<dbReference type="GO" id="GO:0004519">
    <property type="term" value="F:endonuclease activity"/>
    <property type="evidence" value="ECO:0007669"/>
    <property type="project" value="UniProtKB-KW"/>
</dbReference>
<dbReference type="Gene3D" id="3.90.1570.10">
    <property type="entry name" value="tt1808, chain A"/>
    <property type="match status" value="1"/>
</dbReference>
<dbReference type="Pfam" id="PF05685">
    <property type="entry name" value="Uma2"/>
    <property type="match status" value="1"/>
</dbReference>
<feature type="domain" description="Putative restriction endonuclease" evidence="1">
    <location>
        <begin position="17"/>
        <end position="186"/>
    </location>
</feature>